<sequence length="649" mass="74312">MSNKKLKLSKETRRFKDVLEDARKPDCISRIPMELLAEILSSTSPKDILSLSRCSRYFCHTLANNRSATFIWRHARLSCVPSPIPDPTPNFTEPAYAAFIFDGGTCEACGQHTDSSFTSFSLRLRLCSNYKCFPDWIKNHGVSSPASTNTHSADSGIAQHIEKWMPSIEPRRYSVTPHGVLYRRDKWKEAIDECRRTCPTPGDSCPLHRNAQLQRPKIMELASQLLVWWDDRRRHYDANKLKNDRMSSQIAQNEGWSFRDLLNTPSYSAFNRQKNLAMEQFALKDFNVIRPLVELDLARMHERRQRSAEEQAVREKNMAVANHYQRLKSTKEIGIMPIYPIFRTQPIIKVLRDRKTGTALDITKELTRTPVVKEVLQNELKDWSQNAKIKLSEVLGYANYRSTSDNKLHPVDRLTARFQCTKCMKVGKKRTIEQTLDFQAVCGHQCPNLSKRERSKYQWQADQFSPDTKAITVAREILKLCQVNETDPNSINTVHTMRERFRCDSCATPVLMDFRSALGHSKRHDIMEISISPVDELNAVMKHPIEPGLCAELLGRKISAAQKRTLKIYGCRHCSQAKALAEFHKAEHTSGNATKVSTGATHIKASFKAEEKSMSFDGMRSHLKTKHGIHNIRDEDVFKVTQQPPIKDG</sequence>
<organism evidence="2 3">
    <name type="scientific">Rickenella mellea</name>
    <dbReference type="NCBI Taxonomy" id="50990"/>
    <lineage>
        <taxon>Eukaryota</taxon>
        <taxon>Fungi</taxon>
        <taxon>Dikarya</taxon>
        <taxon>Basidiomycota</taxon>
        <taxon>Agaricomycotina</taxon>
        <taxon>Agaricomycetes</taxon>
        <taxon>Hymenochaetales</taxon>
        <taxon>Rickenellaceae</taxon>
        <taxon>Rickenella</taxon>
    </lineage>
</organism>
<dbReference type="PROSITE" id="PS50181">
    <property type="entry name" value="FBOX"/>
    <property type="match status" value="1"/>
</dbReference>
<dbReference type="Proteomes" id="UP000294933">
    <property type="component" value="Unassembled WGS sequence"/>
</dbReference>
<proteinExistence type="predicted"/>
<name>A0A4Y7QNQ4_9AGAM</name>
<keyword evidence="3" id="KW-1185">Reference proteome</keyword>
<dbReference type="InterPro" id="IPR001810">
    <property type="entry name" value="F-box_dom"/>
</dbReference>
<dbReference type="CDD" id="cd09917">
    <property type="entry name" value="F-box_SF"/>
    <property type="match status" value="1"/>
</dbReference>
<dbReference type="AlphaFoldDB" id="A0A4Y7QNQ4"/>
<dbReference type="SUPFAM" id="SSF81383">
    <property type="entry name" value="F-box domain"/>
    <property type="match status" value="1"/>
</dbReference>
<evidence type="ECO:0000313" key="3">
    <source>
        <dbReference type="Proteomes" id="UP000294933"/>
    </source>
</evidence>
<protein>
    <recommendedName>
        <fullName evidence="1">F-box domain-containing protein</fullName>
    </recommendedName>
</protein>
<dbReference type="VEuPathDB" id="FungiDB:BD410DRAFT_760244"/>
<dbReference type="OrthoDB" id="3220023at2759"/>
<evidence type="ECO:0000313" key="2">
    <source>
        <dbReference type="EMBL" id="TDL28712.1"/>
    </source>
</evidence>
<feature type="domain" description="F-box" evidence="1">
    <location>
        <begin position="25"/>
        <end position="75"/>
    </location>
</feature>
<dbReference type="InterPro" id="IPR036047">
    <property type="entry name" value="F-box-like_dom_sf"/>
</dbReference>
<dbReference type="EMBL" id="ML170157">
    <property type="protein sequence ID" value="TDL28712.1"/>
    <property type="molecule type" value="Genomic_DNA"/>
</dbReference>
<evidence type="ECO:0000259" key="1">
    <source>
        <dbReference type="PROSITE" id="PS50181"/>
    </source>
</evidence>
<reference evidence="2 3" key="1">
    <citation type="submission" date="2018-06" db="EMBL/GenBank/DDBJ databases">
        <title>A transcriptomic atlas of mushroom development highlights an independent origin of complex multicellularity.</title>
        <authorList>
            <consortium name="DOE Joint Genome Institute"/>
            <person name="Krizsan K."/>
            <person name="Almasi E."/>
            <person name="Merenyi Z."/>
            <person name="Sahu N."/>
            <person name="Viragh M."/>
            <person name="Koszo T."/>
            <person name="Mondo S."/>
            <person name="Kiss B."/>
            <person name="Balint B."/>
            <person name="Kues U."/>
            <person name="Barry K."/>
            <person name="Hegedus J.C."/>
            <person name="Henrissat B."/>
            <person name="Johnson J."/>
            <person name="Lipzen A."/>
            <person name="Ohm R."/>
            <person name="Nagy I."/>
            <person name="Pangilinan J."/>
            <person name="Yan J."/>
            <person name="Xiong Y."/>
            <person name="Grigoriev I.V."/>
            <person name="Hibbett D.S."/>
            <person name="Nagy L.G."/>
        </authorList>
    </citation>
    <scope>NUCLEOTIDE SEQUENCE [LARGE SCALE GENOMIC DNA]</scope>
    <source>
        <strain evidence="2 3">SZMC22713</strain>
    </source>
</reference>
<gene>
    <name evidence="2" type="ORF">BD410DRAFT_760244</name>
</gene>
<accession>A0A4Y7QNQ4</accession>
<dbReference type="Gene3D" id="1.20.1280.50">
    <property type="match status" value="1"/>
</dbReference>
<dbReference type="Pfam" id="PF00646">
    <property type="entry name" value="F-box"/>
    <property type="match status" value="1"/>
</dbReference>